<organism evidence="5 6">
    <name type="scientific">Aquatica leii</name>
    <dbReference type="NCBI Taxonomy" id="1421715"/>
    <lineage>
        <taxon>Eukaryota</taxon>
        <taxon>Metazoa</taxon>
        <taxon>Ecdysozoa</taxon>
        <taxon>Arthropoda</taxon>
        <taxon>Hexapoda</taxon>
        <taxon>Insecta</taxon>
        <taxon>Pterygota</taxon>
        <taxon>Neoptera</taxon>
        <taxon>Endopterygota</taxon>
        <taxon>Coleoptera</taxon>
        <taxon>Polyphaga</taxon>
        <taxon>Elateriformia</taxon>
        <taxon>Elateroidea</taxon>
        <taxon>Lampyridae</taxon>
        <taxon>Luciolinae</taxon>
        <taxon>Aquatica</taxon>
    </lineage>
</organism>
<protein>
    <recommendedName>
        <fullName evidence="7">CWF19-like protein 2</fullName>
    </recommendedName>
</protein>
<feature type="region of interest" description="Disordered" evidence="2">
    <location>
        <begin position="132"/>
        <end position="158"/>
    </location>
</feature>
<dbReference type="Pfam" id="PF04677">
    <property type="entry name" value="CwfJ_C_1"/>
    <property type="match status" value="1"/>
</dbReference>
<dbReference type="Proteomes" id="UP001353858">
    <property type="component" value="Unassembled WGS sequence"/>
</dbReference>
<name>A0AAN7QBG2_9COLE</name>
<keyword evidence="6" id="KW-1185">Reference proteome</keyword>
<comment type="caution">
    <text evidence="5">The sequence shown here is derived from an EMBL/GenBank/DDBJ whole genome shotgun (WGS) entry which is preliminary data.</text>
</comment>
<dbReference type="InterPro" id="IPR006768">
    <property type="entry name" value="Cwf19-like_C_dom-1"/>
</dbReference>
<dbReference type="AlphaFoldDB" id="A0AAN7QBG2"/>
<gene>
    <name evidence="5" type="ORF">RN001_003106</name>
</gene>
<feature type="compositionally biased region" description="Basic residues" evidence="2">
    <location>
        <begin position="1"/>
        <end position="26"/>
    </location>
</feature>
<dbReference type="InterPro" id="IPR036265">
    <property type="entry name" value="HIT-like_sf"/>
</dbReference>
<evidence type="ECO:0000259" key="3">
    <source>
        <dbReference type="Pfam" id="PF04676"/>
    </source>
</evidence>
<dbReference type="SUPFAM" id="SSF54197">
    <property type="entry name" value="HIT-like"/>
    <property type="match status" value="1"/>
</dbReference>
<reference evidence="6" key="1">
    <citation type="submission" date="2023-01" db="EMBL/GenBank/DDBJ databases">
        <title>Key to firefly adult light organ development and bioluminescence: homeobox transcription factors regulate luciferase expression and transportation to peroxisome.</title>
        <authorList>
            <person name="Fu X."/>
        </authorList>
    </citation>
    <scope>NUCLEOTIDE SEQUENCE [LARGE SCALE GENOMIC DNA]</scope>
</reference>
<feature type="region of interest" description="Disordered" evidence="2">
    <location>
        <begin position="230"/>
        <end position="249"/>
    </location>
</feature>
<dbReference type="Pfam" id="PF04676">
    <property type="entry name" value="CwfJ_C_2"/>
    <property type="match status" value="1"/>
</dbReference>
<evidence type="ECO:0008006" key="7">
    <source>
        <dbReference type="Google" id="ProtNLM"/>
    </source>
</evidence>
<sequence length="551" mass="64102">MGKHKDKKSKKHKKDKKHKKRERRHSSASNTSSEEWIEKKLTPTSSEDSSTVSGNRDEWMSLPTSFVSTSTTGRRLERQINKNIEKERDMYNPKVNPRELNPYWKDGGDGLPQFQKPSDNNDYTYQSTARKTLPSNWRKQKNIHKEVSQSQSSTGDNKQATEVDLNAIAAKIVKAEIMGNTALVAELKDKLETAKKQKSESSYHLTEQDVILTQTDSKGYSRPIKDISEYGEYSGGKRKKQKVETHNDNQRVRYFPDDDKYSLKQMFENEKYSTMEDVNKEFIEMAGKLSRNDDLDDLFTDNIRRKEPSEKISKRNREKAINEHRETTEALNNCTSCIQSEKMLKHLMVSMSETVYLGLPAYEPLTDGHCLIIPVRHISCSTQLDENEWEEMLNFRKALTKMFSSKDEDVIFFETAMFMHRHPHMVLHCIPLPKEQGDLAPIYFKKAIDESEMEWATNKKLVSLAGRDVRKAIPKGLPYFSVSFGMDEGFAHVIEDQRLFPINFAQEIIGGILDLHHSKWRKPKMQRFEEQKQRVLDFSSEWKKYDCTEIK</sequence>
<evidence type="ECO:0000259" key="4">
    <source>
        <dbReference type="Pfam" id="PF04677"/>
    </source>
</evidence>
<dbReference type="EMBL" id="JARPUR010000001">
    <property type="protein sequence ID" value="KAK4886835.1"/>
    <property type="molecule type" value="Genomic_DNA"/>
</dbReference>
<feature type="domain" description="Cwf19-like C-terminal" evidence="4">
    <location>
        <begin position="322"/>
        <end position="445"/>
    </location>
</feature>
<feature type="region of interest" description="Disordered" evidence="2">
    <location>
        <begin position="1"/>
        <end position="80"/>
    </location>
</feature>
<dbReference type="InterPro" id="IPR006767">
    <property type="entry name" value="Cwf19-like_C_dom-2"/>
</dbReference>
<proteinExistence type="inferred from homology"/>
<dbReference type="PANTHER" id="PTHR12072">
    <property type="entry name" value="CWF19, CELL CYCLE CONTROL PROTEIN"/>
    <property type="match status" value="1"/>
</dbReference>
<feature type="compositionally biased region" description="Polar residues" evidence="2">
    <location>
        <begin position="42"/>
        <end position="54"/>
    </location>
</feature>
<evidence type="ECO:0000256" key="1">
    <source>
        <dbReference type="ARBA" id="ARBA00006795"/>
    </source>
</evidence>
<evidence type="ECO:0000313" key="5">
    <source>
        <dbReference type="EMBL" id="KAK4886835.1"/>
    </source>
</evidence>
<comment type="similarity">
    <text evidence="1">Belongs to the CWF19 family.</text>
</comment>
<feature type="compositionally biased region" description="Polar residues" evidence="2">
    <location>
        <begin position="62"/>
        <end position="73"/>
    </location>
</feature>
<dbReference type="Gene3D" id="3.30.428.10">
    <property type="entry name" value="HIT-like"/>
    <property type="match status" value="1"/>
</dbReference>
<evidence type="ECO:0000256" key="2">
    <source>
        <dbReference type="SAM" id="MobiDB-lite"/>
    </source>
</evidence>
<dbReference type="InterPro" id="IPR040194">
    <property type="entry name" value="Cwf19-like"/>
</dbReference>
<feature type="compositionally biased region" description="Polar residues" evidence="2">
    <location>
        <begin position="148"/>
        <end position="158"/>
    </location>
</feature>
<feature type="domain" description="Cwf19-like protein C-terminal" evidence="3">
    <location>
        <begin position="454"/>
        <end position="548"/>
    </location>
</feature>
<accession>A0AAN7QBG2</accession>
<dbReference type="GO" id="GO:0000398">
    <property type="term" value="P:mRNA splicing, via spliceosome"/>
    <property type="evidence" value="ECO:0007669"/>
    <property type="project" value="TreeGrafter"/>
</dbReference>
<dbReference type="GO" id="GO:0071014">
    <property type="term" value="C:post-mRNA release spliceosomal complex"/>
    <property type="evidence" value="ECO:0007669"/>
    <property type="project" value="TreeGrafter"/>
</dbReference>
<evidence type="ECO:0000313" key="6">
    <source>
        <dbReference type="Proteomes" id="UP001353858"/>
    </source>
</evidence>
<dbReference type="PANTHER" id="PTHR12072:SF5">
    <property type="entry name" value="CWF19-LIKE PROTEIN 2"/>
    <property type="match status" value="1"/>
</dbReference>